<name>A0ABP1RHM6_9HEXA</name>
<keyword evidence="2" id="KW-1185">Reference proteome</keyword>
<protein>
    <submittedName>
        <fullName evidence="1">Uncharacterized protein</fullName>
    </submittedName>
</protein>
<dbReference type="Proteomes" id="UP001642540">
    <property type="component" value="Unassembled WGS sequence"/>
</dbReference>
<accession>A0ABP1RHM6</accession>
<dbReference type="EMBL" id="CAXLJM020000075">
    <property type="protein sequence ID" value="CAL8128525.1"/>
    <property type="molecule type" value="Genomic_DNA"/>
</dbReference>
<reference evidence="1 2" key="1">
    <citation type="submission" date="2024-08" db="EMBL/GenBank/DDBJ databases">
        <authorList>
            <person name="Cucini C."/>
            <person name="Frati F."/>
        </authorList>
    </citation>
    <scope>NUCLEOTIDE SEQUENCE [LARGE SCALE GENOMIC DNA]</scope>
</reference>
<comment type="caution">
    <text evidence="1">The sequence shown here is derived from an EMBL/GenBank/DDBJ whole genome shotgun (WGS) entry which is preliminary data.</text>
</comment>
<evidence type="ECO:0000313" key="2">
    <source>
        <dbReference type="Proteomes" id="UP001642540"/>
    </source>
</evidence>
<proteinExistence type="predicted"/>
<organism evidence="1 2">
    <name type="scientific">Orchesella dallaii</name>
    <dbReference type="NCBI Taxonomy" id="48710"/>
    <lineage>
        <taxon>Eukaryota</taxon>
        <taxon>Metazoa</taxon>
        <taxon>Ecdysozoa</taxon>
        <taxon>Arthropoda</taxon>
        <taxon>Hexapoda</taxon>
        <taxon>Collembola</taxon>
        <taxon>Entomobryomorpha</taxon>
        <taxon>Entomobryoidea</taxon>
        <taxon>Orchesellidae</taxon>
        <taxon>Orchesellinae</taxon>
        <taxon>Orchesella</taxon>
    </lineage>
</organism>
<evidence type="ECO:0000313" key="1">
    <source>
        <dbReference type="EMBL" id="CAL8128525.1"/>
    </source>
</evidence>
<sequence length="122" mass="13850">MFALEYKLFLKLTKLASKLGGLSVQWDSRTRKMTSLSEKELRLVILKGYLHSFAIGVVILQVLAEIYRPCKEYSFYEKLLESLGLVALMAMGYFANASRQNASTLGLCINGYFQFSSIYRKG</sequence>
<gene>
    <name evidence="1" type="ORF">ODALV1_LOCUS22291</name>
</gene>